<evidence type="ECO:0000313" key="2">
    <source>
        <dbReference type="EMBL" id="SPP79446.1"/>
    </source>
</evidence>
<name>A0A3B0K1H1_DROGU</name>
<gene>
    <name evidence="2" type="ORF">DGUA_6G012292</name>
</gene>
<dbReference type="AlphaFoldDB" id="A0A3B0K1H1"/>
<protein>
    <submittedName>
        <fullName evidence="2">Uncharacterized protein</fullName>
    </submittedName>
</protein>
<reference evidence="3" key="1">
    <citation type="submission" date="2018-01" db="EMBL/GenBank/DDBJ databases">
        <authorList>
            <person name="Alioto T."/>
            <person name="Alioto T."/>
        </authorList>
    </citation>
    <scope>NUCLEOTIDE SEQUENCE [LARGE SCALE GENOMIC DNA]</scope>
</reference>
<dbReference type="EMBL" id="OUUW01000004">
    <property type="protein sequence ID" value="SPP79446.1"/>
    <property type="molecule type" value="Genomic_DNA"/>
</dbReference>
<organism evidence="2 3">
    <name type="scientific">Drosophila guanche</name>
    <name type="common">Fruit fly</name>
    <dbReference type="NCBI Taxonomy" id="7266"/>
    <lineage>
        <taxon>Eukaryota</taxon>
        <taxon>Metazoa</taxon>
        <taxon>Ecdysozoa</taxon>
        <taxon>Arthropoda</taxon>
        <taxon>Hexapoda</taxon>
        <taxon>Insecta</taxon>
        <taxon>Pterygota</taxon>
        <taxon>Neoptera</taxon>
        <taxon>Endopterygota</taxon>
        <taxon>Diptera</taxon>
        <taxon>Brachycera</taxon>
        <taxon>Muscomorpha</taxon>
        <taxon>Ephydroidea</taxon>
        <taxon>Drosophilidae</taxon>
        <taxon>Drosophila</taxon>
        <taxon>Sophophora</taxon>
    </lineage>
</organism>
<evidence type="ECO:0000313" key="3">
    <source>
        <dbReference type="Proteomes" id="UP000268350"/>
    </source>
</evidence>
<sequence>MEWLMALELETDTEMENGALGSWKAASWEQPKMSNGDDVVHDDDDDDDNRDNVVLTLAPPEVACRKCQRSVGIQHTS</sequence>
<keyword evidence="3" id="KW-1185">Reference proteome</keyword>
<evidence type="ECO:0000256" key="1">
    <source>
        <dbReference type="SAM" id="MobiDB-lite"/>
    </source>
</evidence>
<dbReference type="Proteomes" id="UP000268350">
    <property type="component" value="Unassembled WGS sequence"/>
</dbReference>
<accession>A0A3B0K1H1</accession>
<feature type="region of interest" description="Disordered" evidence="1">
    <location>
        <begin position="22"/>
        <end position="49"/>
    </location>
</feature>
<feature type="compositionally biased region" description="Acidic residues" evidence="1">
    <location>
        <begin position="40"/>
        <end position="49"/>
    </location>
</feature>
<proteinExistence type="predicted"/>